<evidence type="ECO:0000313" key="2">
    <source>
        <dbReference type="EMBL" id="CRY93843.1"/>
    </source>
</evidence>
<keyword evidence="2" id="KW-0614">Plasmid</keyword>
<proteinExistence type="predicted"/>
<dbReference type="Gene3D" id="3.30.930.30">
    <property type="match status" value="1"/>
</dbReference>
<dbReference type="GO" id="GO:0006310">
    <property type="term" value="P:DNA recombination"/>
    <property type="evidence" value="ECO:0007669"/>
    <property type="project" value="InterPro"/>
</dbReference>
<sequence length="500" mass="57435">MGRVSMPQGKGSQLHNRREYEKIGKPIPDNIDVSKSSENITLVDKDIKQAYQEIFGEALEKYNAKQKRADRKIEDYCDHIKKSKNGEKLFYEDVVQWGSKEDFQKPEMRERAKEALVQYVNGFEERNPNLKLIGAYIHMDEASPHLHLDYIPVAQGYTRGLETRNSLDKAMKQMGYQPEKESRKNNATKLWKENERSVFGKICRNMGLEVEAERKARGSLSVEEYKEVRDQMIGEVEQEKEAIVAEVEPLRELKTGIDEIDTTGTKLPFGVVAIKKKDLEAVKEQAKAYTANRDEIGELRERSAAVSRREQRADQREQHLNNKSDELARQQQQLQQMYQRQLNLNQLLEKSERDGRAKDKQIADLQRENGSLRGQIRSLTAQLDEVKAELWNKINNLTDKLKGAYESLTNVVKAVGMLKYDREKDQNGNYTYGKYGISNLSKAQGKLIDGLAEYGAEWAKADGFPEMAEEMEKRVGISKGIEKIVEPPAPKRSKGWEMEL</sequence>
<dbReference type="CDD" id="cd17242">
    <property type="entry name" value="MobM_relaxase"/>
    <property type="match status" value="1"/>
</dbReference>
<geneLocation type="plasmid" evidence="2">
    <name>pRGRH0079</name>
</geneLocation>
<feature type="region of interest" description="Disordered" evidence="1">
    <location>
        <begin position="302"/>
        <end position="334"/>
    </location>
</feature>
<evidence type="ECO:0008006" key="3">
    <source>
        <dbReference type="Google" id="ProtNLM"/>
    </source>
</evidence>
<dbReference type="Pfam" id="PF01076">
    <property type="entry name" value="Mob_Pre"/>
    <property type="match status" value="1"/>
</dbReference>
<reference evidence="2" key="2">
    <citation type="submission" date="2015-07" db="EMBL/GenBank/DDBJ databases">
        <title>Plasmids, circular viruses and viroids from rat gut.</title>
        <authorList>
            <person name="Jorgensen T.J."/>
            <person name="Hansen M.A."/>
            <person name="Xu Z."/>
            <person name="Tabak M.A."/>
            <person name="Sorensen S.J."/>
            <person name="Hansen L.H."/>
        </authorList>
    </citation>
    <scope>NUCLEOTIDE SEQUENCE</scope>
    <source>
        <plasmid evidence="2">pRGRH0079</plasmid>
    </source>
</reference>
<feature type="compositionally biased region" description="Basic and acidic residues" evidence="1">
    <location>
        <begin position="302"/>
        <end position="328"/>
    </location>
</feature>
<name>A0A0H5PWA4_9ZZZZ</name>
<dbReference type="GO" id="GO:0003677">
    <property type="term" value="F:DNA binding"/>
    <property type="evidence" value="ECO:0007669"/>
    <property type="project" value="InterPro"/>
</dbReference>
<dbReference type="EMBL" id="LN852770">
    <property type="protein sequence ID" value="CRY93843.1"/>
    <property type="molecule type" value="Genomic_DNA"/>
</dbReference>
<reference evidence="2" key="1">
    <citation type="submission" date="2015-06" db="EMBL/GenBank/DDBJ databases">
        <authorList>
            <person name="Joergensen T."/>
        </authorList>
    </citation>
    <scope>NUCLEOTIDE SEQUENCE</scope>
    <source>
        <plasmid evidence="2">pRGRH0079</plasmid>
    </source>
</reference>
<protein>
    <recommendedName>
        <fullName evidence="3">Plasmid recombination enzyme</fullName>
    </recommendedName>
</protein>
<accession>A0A0H5PWA4</accession>
<evidence type="ECO:0000256" key="1">
    <source>
        <dbReference type="SAM" id="MobiDB-lite"/>
    </source>
</evidence>
<dbReference type="InterPro" id="IPR001668">
    <property type="entry name" value="Mob_Pre"/>
</dbReference>
<dbReference type="AlphaFoldDB" id="A0A0H5PWA4"/>
<organism evidence="2">
    <name type="scientific">uncultured prokaryote</name>
    <dbReference type="NCBI Taxonomy" id="198431"/>
    <lineage>
        <taxon>unclassified sequences</taxon>
        <taxon>environmental samples</taxon>
    </lineage>
</organism>
<feature type="region of interest" description="Disordered" evidence="1">
    <location>
        <begin position="1"/>
        <end position="31"/>
    </location>
</feature>